<dbReference type="SUPFAM" id="SSF52540">
    <property type="entry name" value="P-loop containing nucleoside triphosphate hydrolases"/>
    <property type="match status" value="1"/>
</dbReference>
<evidence type="ECO:0000256" key="8">
    <source>
        <dbReference type="ARBA" id="ARBA00022989"/>
    </source>
</evidence>
<dbReference type="Pfam" id="PF00005">
    <property type="entry name" value="ABC_tran"/>
    <property type="match status" value="1"/>
</dbReference>
<feature type="domain" description="ABC transporter" evidence="11">
    <location>
        <begin position="352"/>
        <end position="586"/>
    </location>
</feature>
<dbReference type="GO" id="GO:0005524">
    <property type="term" value="F:ATP binding"/>
    <property type="evidence" value="ECO:0007669"/>
    <property type="project" value="UniProtKB-KW"/>
</dbReference>
<feature type="transmembrane region" description="Helical" evidence="10">
    <location>
        <begin position="80"/>
        <end position="105"/>
    </location>
</feature>
<dbReference type="Proteomes" id="UP000182486">
    <property type="component" value="Unassembled WGS sequence"/>
</dbReference>
<dbReference type="EMBL" id="MEIA01000010">
    <property type="protein sequence ID" value="OJF15849.1"/>
    <property type="molecule type" value="Genomic_DNA"/>
</dbReference>
<dbReference type="InterPro" id="IPR011527">
    <property type="entry name" value="ABC1_TM_dom"/>
</dbReference>
<evidence type="ECO:0000256" key="9">
    <source>
        <dbReference type="ARBA" id="ARBA00023136"/>
    </source>
</evidence>
<dbReference type="RefSeq" id="WP_071803046.1">
    <property type="nucleotide sequence ID" value="NZ_MEIA01000010.1"/>
</dbReference>
<comment type="caution">
    <text evidence="13">The sequence shown here is derived from an EMBL/GenBank/DDBJ whole genome shotgun (WGS) entry which is preliminary data.</text>
</comment>
<evidence type="ECO:0000256" key="6">
    <source>
        <dbReference type="ARBA" id="ARBA00022741"/>
    </source>
</evidence>
<evidence type="ECO:0000256" key="2">
    <source>
        <dbReference type="ARBA" id="ARBA00022448"/>
    </source>
</evidence>
<reference evidence="13 14" key="1">
    <citation type="submission" date="2016-09" db="EMBL/GenBank/DDBJ databases">
        <title>Couchioplanes caeruleus draft genome sequence.</title>
        <authorList>
            <person name="Sheehan J."/>
            <person name="Caffrey P."/>
        </authorList>
    </citation>
    <scope>NUCLEOTIDE SEQUENCE [LARGE SCALE GENOMIC DNA]</scope>
    <source>
        <strain evidence="13 14">DSM 43634</strain>
    </source>
</reference>
<dbReference type="GO" id="GO:0016887">
    <property type="term" value="F:ATP hydrolysis activity"/>
    <property type="evidence" value="ECO:0007669"/>
    <property type="project" value="InterPro"/>
</dbReference>
<dbReference type="PANTHER" id="PTHR43394">
    <property type="entry name" value="ATP-DEPENDENT PERMEASE MDL1, MITOCHONDRIAL"/>
    <property type="match status" value="1"/>
</dbReference>
<feature type="transmembrane region" description="Helical" evidence="10">
    <location>
        <begin position="263"/>
        <end position="286"/>
    </location>
</feature>
<evidence type="ECO:0000313" key="14">
    <source>
        <dbReference type="Proteomes" id="UP000182486"/>
    </source>
</evidence>
<dbReference type="SUPFAM" id="SSF90123">
    <property type="entry name" value="ABC transporter transmembrane region"/>
    <property type="match status" value="1"/>
</dbReference>
<dbReference type="SMART" id="SM00382">
    <property type="entry name" value="AAA"/>
    <property type="match status" value="1"/>
</dbReference>
<evidence type="ECO:0000256" key="3">
    <source>
        <dbReference type="ARBA" id="ARBA00022475"/>
    </source>
</evidence>
<evidence type="ECO:0000256" key="10">
    <source>
        <dbReference type="SAM" id="Phobius"/>
    </source>
</evidence>
<evidence type="ECO:0000256" key="5">
    <source>
        <dbReference type="ARBA" id="ARBA00022692"/>
    </source>
</evidence>
<keyword evidence="2" id="KW-0813">Transport</keyword>
<dbReference type="Gene3D" id="1.20.1560.10">
    <property type="entry name" value="ABC transporter type 1, transmembrane domain"/>
    <property type="match status" value="1"/>
</dbReference>
<evidence type="ECO:0000256" key="4">
    <source>
        <dbReference type="ARBA" id="ARBA00022519"/>
    </source>
</evidence>
<dbReference type="InterPro" id="IPR036640">
    <property type="entry name" value="ABC1_TM_sf"/>
</dbReference>
<comment type="subcellular location">
    <subcellularLocation>
        <location evidence="1">Cell membrane</location>
        <topology evidence="1">Multi-pass membrane protein</topology>
    </subcellularLocation>
</comment>
<keyword evidence="4" id="KW-0997">Cell inner membrane</keyword>
<dbReference type="PROSITE" id="PS50929">
    <property type="entry name" value="ABC_TM1F"/>
    <property type="match status" value="1"/>
</dbReference>
<dbReference type="AlphaFoldDB" id="A0A1K0FSU7"/>
<keyword evidence="6" id="KW-0547">Nucleotide-binding</keyword>
<dbReference type="InterPro" id="IPR039421">
    <property type="entry name" value="Type_1_exporter"/>
</dbReference>
<dbReference type="InterPro" id="IPR003593">
    <property type="entry name" value="AAA+_ATPase"/>
</dbReference>
<keyword evidence="8 10" id="KW-1133">Transmembrane helix</keyword>
<accession>A0A1K0FSU7</accession>
<dbReference type="InterPro" id="IPR003439">
    <property type="entry name" value="ABC_transporter-like_ATP-bd"/>
</dbReference>
<proteinExistence type="predicted"/>
<dbReference type="Pfam" id="PF00664">
    <property type="entry name" value="ABC_membrane"/>
    <property type="match status" value="1"/>
</dbReference>
<name>A0A1K0FSU7_9ACTN</name>
<dbReference type="GO" id="GO:0015421">
    <property type="term" value="F:ABC-type oligopeptide transporter activity"/>
    <property type="evidence" value="ECO:0007669"/>
    <property type="project" value="TreeGrafter"/>
</dbReference>
<keyword evidence="3" id="KW-1003">Cell membrane</keyword>
<sequence>MTVPHDATPGAGRRLLPTATGAHIRAAVYRLLRPHRTLAATGLAVLVVGTTIGLLTAPLLGHVVDLVAAGHPAAALTPPVVALALVAVGQGVCTALGVSLVARLGEAMLARLRERFVDRALHLPLERLEEAGAGDLTARVTRDVTAITEAVRHALPVLARSGLTVALTLAGLAVLDWRFLLAALLAAPIQLHTVRWYSGHARKIYAAHRIADGAQQQQLLDSIGGAATVRAFRLGDRHVGQVAQRSRAVVELAMRGIRLLTGFYGRLNAAEFVALAGVLVTGFVLVRAGSVTIGTATAAALYVHSLFNPINAALALADNAQAATASLARLVGVADQPAPAPRPATASVDTSVKAVDVEYAYRSGHEVLHGVDLELAPGERVALVGASGAGKTTLAKLIAGVHRPTGGSIRLGGVELTELDPALIRRSIALVTQEVHVFAGPLAEDLRLARPDAGDEELRAALTRVGALGWVDALPDGVDTVVGEGGHRLTAAQAQQIALARLVLADPPVAILDEATADAGSASARELENAAARALDGRSALVVAHRLTQAAAADRVVLLADGRVVESGRHADLVAAGGRYAELWQAWSGSREPA</sequence>
<dbReference type="CDD" id="cd07346">
    <property type="entry name" value="ABC_6TM_exporters"/>
    <property type="match status" value="1"/>
</dbReference>
<feature type="domain" description="ABC transmembrane type-1" evidence="12">
    <location>
        <begin position="40"/>
        <end position="322"/>
    </location>
</feature>
<feature type="transmembrane region" description="Helical" evidence="10">
    <location>
        <begin position="38"/>
        <end position="60"/>
    </location>
</feature>
<dbReference type="PANTHER" id="PTHR43394:SF1">
    <property type="entry name" value="ATP-BINDING CASSETTE SUB-FAMILY B MEMBER 10, MITOCHONDRIAL"/>
    <property type="match status" value="1"/>
</dbReference>
<dbReference type="InterPro" id="IPR027417">
    <property type="entry name" value="P-loop_NTPase"/>
</dbReference>
<dbReference type="GO" id="GO:0005886">
    <property type="term" value="C:plasma membrane"/>
    <property type="evidence" value="ECO:0007669"/>
    <property type="project" value="UniProtKB-SubCell"/>
</dbReference>
<protein>
    <submittedName>
        <fullName evidence="13">Multidrug ABC transporter permease</fullName>
    </submittedName>
</protein>
<dbReference type="PROSITE" id="PS50893">
    <property type="entry name" value="ABC_TRANSPORTER_2"/>
    <property type="match status" value="1"/>
</dbReference>
<evidence type="ECO:0000313" key="13">
    <source>
        <dbReference type="EMBL" id="OJF15849.1"/>
    </source>
</evidence>
<dbReference type="Gene3D" id="3.40.50.300">
    <property type="entry name" value="P-loop containing nucleotide triphosphate hydrolases"/>
    <property type="match status" value="1"/>
</dbReference>
<evidence type="ECO:0000256" key="1">
    <source>
        <dbReference type="ARBA" id="ARBA00004651"/>
    </source>
</evidence>
<keyword evidence="5 10" id="KW-0812">Transmembrane</keyword>
<organism evidence="13 14">
    <name type="scientific">Couchioplanes caeruleus subsp. caeruleus</name>
    <dbReference type="NCBI Taxonomy" id="56427"/>
    <lineage>
        <taxon>Bacteria</taxon>
        <taxon>Bacillati</taxon>
        <taxon>Actinomycetota</taxon>
        <taxon>Actinomycetes</taxon>
        <taxon>Micromonosporales</taxon>
        <taxon>Micromonosporaceae</taxon>
        <taxon>Couchioplanes</taxon>
    </lineage>
</organism>
<evidence type="ECO:0000259" key="11">
    <source>
        <dbReference type="PROSITE" id="PS50893"/>
    </source>
</evidence>
<keyword evidence="7" id="KW-0067">ATP-binding</keyword>
<evidence type="ECO:0000256" key="7">
    <source>
        <dbReference type="ARBA" id="ARBA00022840"/>
    </source>
</evidence>
<dbReference type="FunFam" id="3.40.50.300:FF:001001">
    <property type="entry name" value="Multidrug ABC transporter ATP-binding protein"/>
    <property type="match status" value="1"/>
</dbReference>
<keyword evidence="14" id="KW-1185">Reference proteome</keyword>
<evidence type="ECO:0000259" key="12">
    <source>
        <dbReference type="PROSITE" id="PS50929"/>
    </source>
</evidence>
<keyword evidence="9 10" id="KW-0472">Membrane</keyword>
<gene>
    <name evidence="13" type="ORF">BG844_02340</name>
</gene>